<proteinExistence type="predicted"/>
<sequence length="145" mass="16976">MSSLRNDVSQLTVWSYSRKHMLEVDNSFRRPLRMCIIKCWNSNPSPSSGDEMCENLLGRQPGDSKCFGCERKPKSRKSCASRSSTSFLQAREVEKAKVLTEQQRFELEEAKRMIEEQRRTSELHTQQMEEMKKMIEEMSRAHRGP</sequence>
<name>A0A5D3D7J4_CUCMM</name>
<dbReference type="Proteomes" id="UP000321947">
    <property type="component" value="Unassembled WGS sequence"/>
</dbReference>
<organism evidence="2 3">
    <name type="scientific">Cucumis melo var. makuwa</name>
    <name type="common">Oriental melon</name>
    <dbReference type="NCBI Taxonomy" id="1194695"/>
    <lineage>
        <taxon>Eukaryota</taxon>
        <taxon>Viridiplantae</taxon>
        <taxon>Streptophyta</taxon>
        <taxon>Embryophyta</taxon>
        <taxon>Tracheophyta</taxon>
        <taxon>Spermatophyta</taxon>
        <taxon>Magnoliopsida</taxon>
        <taxon>eudicotyledons</taxon>
        <taxon>Gunneridae</taxon>
        <taxon>Pentapetalae</taxon>
        <taxon>rosids</taxon>
        <taxon>fabids</taxon>
        <taxon>Cucurbitales</taxon>
        <taxon>Cucurbitaceae</taxon>
        <taxon>Benincaseae</taxon>
        <taxon>Cucumis</taxon>
    </lineage>
</organism>
<dbReference type="EMBL" id="SSTD01006894">
    <property type="protein sequence ID" value="TYK19514.1"/>
    <property type="molecule type" value="Genomic_DNA"/>
</dbReference>
<gene>
    <name evidence="2" type="ORF">E5676_scaffold1836G00070</name>
</gene>
<evidence type="ECO:0000313" key="2">
    <source>
        <dbReference type="EMBL" id="TYK19514.1"/>
    </source>
</evidence>
<accession>A0A5D3D7J4</accession>
<dbReference type="AlphaFoldDB" id="A0A5D3D7J4"/>
<comment type="caution">
    <text evidence="2">The sequence shown here is derived from an EMBL/GenBank/DDBJ whole genome shotgun (WGS) entry which is preliminary data.</text>
</comment>
<feature type="coiled-coil region" evidence="1">
    <location>
        <begin position="100"/>
        <end position="141"/>
    </location>
</feature>
<reference evidence="2 3" key="1">
    <citation type="submission" date="2019-08" db="EMBL/GenBank/DDBJ databases">
        <title>Draft genome sequences of two oriental melons (Cucumis melo L. var makuwa).</title>
        <authorList>
            <person name="Kwon S.-Y."/>
        </authorList>
    </citation>
    <scope>NUCLEOTIDE SEQUENCE [LARGE SCALE GENOMIC DNA]</scope>
    <source>
        <strain evidence="3">cv. Chang Bougi</strain>
        <tissue evidence="2">Leaf</tissue>
    </source>
</reference>
<protein>
    <submittedName>
        <fullName evidence="2">NBS-LRR type resistance protein</fullName>
    </submittedName>
</protein>
<evidence type="ECO:0000313" key="3">
    <source>
        <dbReference type="Proteomes" id="UP000321947"/>
    </source>
</evidence>
<keyword evidence="1" id="KW-0175">Coiled coil</keyword>
<evidence type="ECO:0000256" key="1">
    <source>
        <dbReference type="SAM" id="Coils"/>
    </source>
</evidence>